<dbReference type="Proteomes" id="UP000176665">
    <property type="component" value="Unassembled WGS sequence"/>
</dbReference>
<feature type="binding site" evidence="2">
    <location>
        <begin position="58"/>
        <end position="60"/>
    </location>
    <ligand>
        <name>substrate</name>
    </ligand>
</feature>
<dbReference type="STRING" id="1798371.A2W14_05580"/>
<organism evidence="3 4">
    <name type="scientific">Candidatus Gottesmanbacteria bacterium RBG_16_37_8</name>
    <dbReference type="NCBI Taxonomy" id="1798371"/>
    <lineage>
        <taxon>Bacteria</taxon>
        <taxon>Candidatus Gottesmaniibacteriota</taxon>
    </lineage>
</organism>
<dbReference type="Gene3D" id="3.40.1180.10">
    <property type="entry name" value="Decaprenyl diphosphate synthase-like"/>
    <property type="match status" value="1"/>
</dbReference>
<feature type="binding site" evidence="2">
    <location>
        <position position="178"/>
    </location>
    <ligand>
        <name>substrate</name>
    </ligand>
</feature>
<gene>
    <name evidence="3" type="ORF">A2W14_05580</name>
</gene>
<comment type="subunit">
    <text evidence="2">Homodimer.</text>
</comment>
<feature type="binding site" evidence="2">
    <location>
        <position position="18"/>
    </location>
    <ligand>
        <name>substrate</name>
    </ligand>
</feature>
<dbReference type="EC" id="2.5.1.-" evidence="2"/>
<dbReference type="AlphaFoldDB" id="A0A1F5YUL1"/>
<dbReference type="CDD" id="cd00475">
    <property type="entry name" value="Cis_IPPS"/>
    <property type="match status" value="1"/>
</dbReference>
<comment type="cofactor">
    <cofactor evidence="2">
        <name>Mg(2+)</name>
        <dbReference type="ChEBI" id="CHEBI:18420"/>
    </cofactor>
    <text evidence="2">Binds 2 magnesium ions per subunit.</text>
</comment>
<feature type="active site" evidence="2">
    <location>
        <position position="13"/>
    </location>
</feature>
<feature type="binding site" evidence="2">
    <location>
        <begin position="14"/>
        <end position="17"/>
    </location>
    <ligand>
        <name>substrate</name>
    </ligand>
</feature>
<dbReference type="GO" id="GO:0000287">
    <property type="term" value="F:magnesium ion binding"/>
    <property type="evidence" value="ECO:0007669"/>
    <property type="project" value="UniProtKB-UniRule"/>
</dbReference>
<keyword evidence="1 2" id="KW-0808">Transferase</keyword>
<reference evidence="3 4" key="1">
    <citation type="journal article" date="2016" name="Nat. Commun.">
        <title>Thousands of microbial genomes shed light on interconnected biogeochemical processes in an aquifer system.</title>
        <authorList>
            <person name="Anantharaman K."/>
            <person name="Brown C.T."/>
            <person name="Hug L.A."/>
            <person name="Sharon I."/>
            <person name="Castelle C.J."/>
            <person name="Probst A.J."/>
            <person name="Thomas B.C."/>
            <person name="Singh A."/>
            <person name="Wilkins M.J."/>
            <person name="Karaoz U."/>
            <person name="Brodie E.L."/>
            <person name="Williams K.H."/>
            <person name="Hubbard S.S."/>
            <person name="Banfield J.F."/>
        </authorList>
    </citation>
    <scope>NUCLEOTIDE SEQUENCE [LARGE SCALE GENOMIC DNA]</scope>
</reference>
<comment type="caution">
    <text evidence="2">Lacks conserved residue(s) required for the propagation of feature annotation.</text>
</comment>
<evidence type="ECO:0000256" key="2">
    <source>
        <dbReference type="HAMAP-Rule" id="MF_01139"/>
    </source>
</evidence>
<feature type="active site" description="Proton acceptor" evidence="2">
    <location>
        <position position="61"/>
    </location>
</feature>
<comment type="caution">
    <text evidence="3">The sequence shown here is derived from an EMBL/GenBank/DDBJ whole genome shotgun (WGS) entry which is preliminary data.</text>
</comment>
<evidence type="ECO:0000256" key="1">
    <source>
        <dbReference type="ARBA" id="ARBA00022679"/>
    </source>
</evidence>
<proteinExistence type="inferred from homology"/>
<evidence type="ECO:0000313" key="3">
    <source>
        <dbReference type="EMBL" id="OGG03911.1"/>
    </source>
</evidence>
<dbReference type="HAMAP" id="MF_01139">
    <property type="entry name" value="ISPT"/>
    <property type="match status" value="1"/>
</dbReference>
<feature type="binding site" evidence="2">
    <location>
        <position position="64"/>
    </location>
    <ligand>
        <name>substrate</name>
    </ligand>
</feature>
<feature type="binding site" evidence="2">
    <location>
        <begin position="184"/>
        <end position="186"/>
    </location>
    <ligand>
        <name>substrate</name>
    </ligand>
</feature>
<name>A0A1F5YUL1_9BACT</name>
<dbReference type="EMBL" id="MFJA01000011">
    <property type="protein sequence ID" value="OGG03911.1"/>
    <property type="molecule type" value="Genomic_DNA"/>
</dbReference>
<dbReference type="NCBIfam" id="TIGR00055">
    <property type="entry name" value="uppS"/>
    <property type="match status" value="1"/>
</dbReference>
<feature type="binding site" evidence="2">
    <location>
        <position position="13"/>
    </location>
    <ligand>
        <name>Mg(2+)</name>
        <dbReference type="ChEBI" id="CHEBI:18420"/>
    </ligand>
</feature>
<comment type="function">
    <text evidence="2">Catalyzes the condensation of isopentenyl diphosphate (IPP) with allylic pyrophosphates generating different type of terpenoids.</text>
</comment>
<dbReference type="SUPFAM" id="SSF64005">
    <property type="entry name" value="Undecaprenyl diphosphate synthase"/>
    <property type="match status" value="1"/>
</dbReference>
<sequence>MSNLPKHIALIMDGNRRFAKKHHLPDFEGHRHGEETIEPLVDTAIKIGIPYLTFWAFSTENWYRDKIEVNYLLNLFRTVLDRKIDIFHRKNVRLICLGNLERFPQDLIEKTRNWMGKTKNNTAITLNLALSYGGRDEIIRSVNKWHLNKKNRSQPLTKEILSENLDTAGQPDPDLLIRTGGEKRLSGFLLWQIEYAEIYFTDVLWPDFTPSEFRKAIRFYQKRHRRFGR</sequence>
<feature type="binding site" evidence="2">
    <location>
        <position position="197"/>
    </location>
    <ligand>
        <name>Mg(2+)</name>
        <dbReference type="ChEBI" id="CHEBI:18420"/>
    </ligand>
</feature>
<protein>
    <recommendedName>
        <fullName evidence="2">Isoprenyl transferase</fullName>
        <ecNumber evidence="2">2.5.1.-</ecNumber>
    </recommendedName>
</protein>
<dbReference type="InterPro" id="IPR018520">
    <property type="entry name" value="UPP_synth-like_CS"/>
</dbReference>
<dbReference type="FunFam" id="3.40.1180.10:FF:000001">
    <property type="entry name" value="(2E,6E)-farnesyl-diphosphate-specific ditrans,polycis-undecaprenyl-diphosphate synthase"/>
    <property type="match status" value="1"/>
</dbReference>
<feature type="binding site" evidence="2">
    <location>
        <position position="62"/>
    </location>
    <ligand>
        <name>substrate</name>
    </ligand>
</feature>
<dbReference type="InterPro" id="IPR001441">
    <property type="entry name" value="UPP_synth-like"/>
</dbReference>
<accession>A0A1F5YUL1</accession>
<keyword evidence="2" id="KW-0479">Metal-binding</keyword>
<keyword evidence="2" id="KW-0460">Magnesium</keyword>
<dbReference type="PANTHER" id="PTHR10291:SF0">
    <property type="entry name" value="DEHYDRODOLICHYL DIPHOSPHATE SYNTHASE 2"/>
    <property type="match status" value="1"/>
</dbReference>
<dbReference type="Pfam" id="PF01255">
    <property type="entry name" value="Prenyltransf"/>
    <property type="match status" value="1"/>
</dbReference>
<comment type="similarity">
    <text evidence="2">Belongs to the UPP synthase family.</text>
</comment>
<dbReference type="PANTHER" id="PTHR10291">
    <property type="entry name" value="DEHYDRODOLICHYL DIPHOSPHATE SYNTHASE FAMILY MEMBER"/>
    <property type="match status" value="1"/>
</dbReference>
<feature type="binding site" evidence="2">
    <location>
        <position position="30"/>
    </location>
    <ligand>
        <name>substrate</name>
    </ligand>
</feature>
<dbReference type="GO" id="GO:0045547">
    <property type="term" value="F:ditrans,polycis-polyprenyl diphosphate synthase [(2E,6E)-farnesyl diphosphate specific] activity"/>
    <property type="evidence" value="ECO:0007669"/>
    <property type="project" value="TreeGrafter"/>
</dbReference>
<dbReference type="PROSITE" id="PS01066">
    <property type="entry name" value="UPP_SYNTHASE"/>
    <property type="match status" value="1"/>
</dbReference>
<evidence type="ECO:0000313" key="4">
    <source>
        <dbReference type="Proteomes" id="UP000176665"/>
    </source>
</evidence>
<dbReference type="InterPro" id="IPR036424">
    <property type="entry name" value="UPP_synth-like_sf"/>
</dbReference>
<dbReference type="GO" id="GO:0016094">
    <property type="term" value="P:polyprenol biosynthetic process"/>
    <property type="evidence" value="ECO:0007669"/>
    <property type="project" value="TreeGrafter"/>
</dbReference>